<feature type="compositionally biased region" description="Basic and acidic residues" evidence="7">
    <location>
        <begin position="282"/>
        <end position="303"/>
    </location>
</feature>
<dbReference type="PANTHER" id="PTHR13044">
    <property type="entry name" value="ACTIVATING TRANSCRIPTION FACTOR ATF 4/5"/>
    <property type="match status" value="1"/>
</dbReference>
<dbReference type="Gene3D" id="1.20.5.170">
    <property type="match status" value="1"/>
</dbReference>
<accession>A0A4U7ASS0</accession>
<dbReference type="CDD" id="cd14705">
    <property type="entry name" value="bZIP_Zip1"/>
    <property type="match status" value="1"/>
</dbReference>
<sequence length="303" mass="33310">MAQYHSRRGPNVSQYIANLNTIPSAADMNQQQEDFANFDGDLDLFTNADFFDFDLNESASGMPNGMQFNGQQHPSPTHDPTDKAGFVNQPQYFQNPFNQFPANPALPGRTSLPPSPPNGVPFAGQIQQSQPTVPSPGHFSAALTPTSHTGPQTGEKRKAGMISTIPNPAAAMEADARDAAEEDKRRRNTAASARFRVKKKQREQALEKTAKEMSEKVQVLEARIGQLEMENQWLKGLITEKNVKLEGKPGEMTKVVVEGEKEVGKVEAKKDGEKNDEDAESKEEMREQGESILGEKKRGVGTD</sequence>
<evidence type="ECO:0000256" key="6">
    <source>
        <dbReference type="SAM" id="Coils"/>
    </source>
</evidence>
<reference evidence="9 10" key="1">
    <citation type="submission" date="2018-02" db="EMBL/GenBank/DDBJ databases">
        <title>Draft genome sequences of Elsinoe sp., causing black scab on jojoba.</title>
        <authorList>
            <person name="Stodart B."/>
            <person name="Jeffress S."/>
            <person name="Ash G."/>
            <person name="Arun Chinnappa K."/>
        </authorList>
    </citation>
    <scope>NUCLEOTIDE SEQUENCE [LARGE SCALE GENOMIC DNA]</scope>
    <source>
        <strain evidence="9 10">Hillstone_2</strain>
    </source>
</reference>
<dbReference type="Pfam" id="PF07716">
    <property type="entry name" value="bZIP_2"/>
    <property type="match status" value="1"/>
</dbReference>
<dbReference type="GO" id="GO:0005634">
    <property type="term" value="C:nucleus"/>
    <property type="evidence" value="ECO:0007669"/>
    <property type="project" value="UniProtKB-SubCell"/>
</dbReference>
<keyword evidence="2" id="KW-0805">Transcription regulation</keyword>
<feature type="domain" description="BZIP" evidence="8">
    <location>
        <begin position="178"/>
        <end position="241"/>
    </location>
</feature>
<evidence type="ECO:0000256" key="5">
    <source>
        <dbReference type="ARBA" id="ARBA00023242"/>
    </source>
</evidence>
<evidence type="ECO:0000256" key="1">
    <source>
        <dbReference type="ARBA" id="ARBA00004123"/>
    </source>
</evidence>
<comment type="caution">
    <text evidence="9">The sequence shown here is derived from an EMBL/GenBank/DDBJ whole genome shotgun (WGS) entry which is preliminary data.</text>
</comment>
<dbReference type="GO" id="GO:0001228">
    <property type="term" value="F:DNA-binding transcription activator activity, RNA polymerase II-specific"/>
    <property type="evidence" value="ECO:0007669"/>
    <property type="project" value="TreeGrafter"/>
</dbReference>
<dbReference type="PANTHER" id="PTHR13044:SF14">
    <property type="entry name" value="CRYPTOCEPHAL, ISOFORM A"/>
    <property type="match status" value="1"/>
</dbReference>
<gene>
    <name evidence="9" type="ORF">C1H76_9394</name>
</gene>
<feature type="compositionally biased region" description="Polar residues" evidence="7">
    <location>
        <begin position="61"/>
        <end position="75"/>
    </location>
</feature>
<feature type="coiled-coil region" evidence="6">
    <location>
        <begin position="196"/>
        <end position="230"/>
    </location>
</feature>
<dbReference type="SMART" id="SM00338">
    <property type="entry name" value="BRLZ"/>
    <property type="match status" value="1"/>
</dbReference>
<evidence type="ECO:0000259" key="8">
    <source>
        <dbReference type="PROSITE" id="PS50217"/>
    </source>
</evidence>
<dbReference type="Proteomes" id="UP000308133">
    <property type="component" value="Unassembled WGS sequence"/>
</dbReference>
<dbReference type="GO" id="GO:0000977">
    <property type="term" value="F:RNA polymerase II transcription regulatory region sequence-specific DNA binding"/>
    <property type="evidence" value="ECO:0007669"/>
    <property type="project" value="TreeGrafter"/>
</dbReference>
<feature type="region of interest" description="Disordered" evidence="7">
    <location>
        <begin position="264"/>
        <end position="303"/>
    </location>
</feature>
<keyword evidence="5" id="KW-0539">Nucleus</keyword>
<evidence type="ECO:0000313" key="10">
    <source>
        <dbReference type="Proteomes" id="UP000308133"/>
    </source>
</evidence>
<evidence type="ECO:0000256" key="4">
    <source>
        <dbReference type="ARBA" id="ARBA00023163"/>
    </source>
</evidence>
<feature type="compositionally biased region" description="Low complexity" evidence="7">
    <location>
        <begin position="86"/>
        <end position="103"/>
    </location>
</feature>
<feature type="compositionally biased region" description="Basic and acidic residues" evidence="7">
    <location>
        <begin position="264"/>
        <end position="273"/>
    </location>
</feature>
<evidence type="ECO:0000313" key="9">
    <source>
        <dbReference type="EMBL" id="TKX18604.1"/>
    </source>
</evidence>
<dbReference type="PROSITE" id="PS50217">
    <property type="entry name" value="BZIP"/>
    <property type="match status" value="1"/>
</dbReference>
<feature type="compositionally biased region" description="Polar residues" evidence="7">
    <location>
        <begin position="143"/>
        <end position="152"/>
    </location>
</feature>
<dbReference type="EMBL" id="PTQR01000128">
    <property type="protein sequence ID" value="TKX18604.1"/>
    <property type="molecule type" value="Genomic_DNA"/>
</dbReference>
<protein>
    <submittedName>
        <fullName evidence="9">Transcription factor-like protein 29</fullName>
    </submittedName>
</protein>
<dbReference type="SUPFAM" id="SSF57959">
    <property type="entry name" value="Leucine zipper domain"/>
    <property type="match status" value="1"/>
</dbReference>
<dbReference type="InterPro" id="IPR046347">
    <property type="entry name" value="bZIP_sf"/>
</dbReference>
<keyword evidence="4" id="KW-0804">Transcription</keyword>
<proteinExistence type="predicted"/>
<dbReference type="InterPro" id="IPR004827">
    <property type="entry name" value="bZIP"/>
</dbReference>
<evidence type="ECO:0000256" key="2">
    <source>
        <dbReference type="ARBA" id="ARBA00023015"/>
    </source>
</evidence>
<evidence type="ECO:0000256" key="3">
    <source>
        <dbReference type="ARBA" id="ARBA00023125"/>
    </source>
</evidence>
<evidence type="ECO:0000256" key="7">
    <source>
        <dbReference type="SAM" id="MobiDB-lite"/>
    </source>
</evidence>
<keyword evidence="3" id="KW-0238">DNA-binding</keyword>
<name>A0A4U7ASS0_9PEZI</name>
<dbReference type="PROSITE" id="PS00036">
    <property type="entry name" value="BZIP_BASIC"/>
    <property type="match status" value="1"/>
</dbReference>
<comment type="subcellular location">
    <subcellularLocation>
        <location evidence="1">Nucleus</location>
    </subcellularLocation>
</comment>
<feature type="region of interest" description="Disordered" evidence="7">
    <location>
        <begin position="61"/>
        <end position="158"/>
    </location>
</feature>
<dbReference type="AlphaFoldDB" id="A0A4U7ASS0"/>
<keyword evidence="6" id="KW-0175">Coiled coil</keyword>
<dbReference type="FunFam" id="1.20.5.170:FF:000075">
    <property type="entry name" value="BZIP transcription factor (MetR)"/>
    <property type="match status" value="1"/>
</dbReference>
<organism evidence="9 10">
    <name type="scientific">Elsinoe australis</name>
    <dbReference type="NCBI Taxonomy" id="40998"/>
    <lineage>
        <taxon>Eukaryota</taxon>
        <taxon>Fungi</taxon>
        <taxon>Dikarya</taxon>
        <taxon>Ascomycota</taxon>
        <taxon>Pezizomycotina</taxon>
        <taxon>Dothideomycetes</taxon>
        <taxon>Dothideomycetidae</taxon>
        <taxon>Myriangiales</taxon>
        <taxon>Elsinoaceae</taxon>
        <taxon>Elsinoe</taxon>
    </lineage>
</organism>